<dbReference type="OrthoDB" id="4097069at2759"/>
<dbReference type="RefSeq" id="XP_018737785.1">
    <property type="nucleotide sequence ID" value="XM_018879914.1"/>
</dbReference>
<reference evidence="2 3" key="1">
    <citation type="submission" date="2016-02" db="EMBL/GenBank/DDBJ databases">
        <title>Complete genome sequence and transcriptome regulation of the pentose utilising yeast Sugiyamaella lignohabitans.</title>
        <authorList>
            <person name="Bellasio M."/>
            <person name="Peymann A."/>
            <person name="Valli M."/>
            <person name="Sipitzky M."/>
            <person name="Graf A."/>
            <person name="Sauer M."/>
            <person name="Marx H."/>
            <person name="Mattanovich D."/>
        </authorList>
    </citation>
    <scope>NUCLEOTIDE SEQUENCE [LARGE SCALE GENOMIC DNA]</scope>
    <source>
        <strain evidence="2 3">CBS 10342</strain>
    </source>
</reference>
<dbReference type="KEGG" id="slb:AWJ20_2935"/>
<proteinExistence type="predicted"/>
<protein>
    <submittedName>
        <fullName evidence="2">Uncharacterized protein</fullName>
    </submittedName>
</protein>
<dbReference type="AlphaFoldDB" id="A0A167FHM5"/>
<feature type="compositionally biased region" description="Basic and acidic residues" evidence="1">
    <location>
        <begin position="1"/>
        <end position="11"/>
    </location>
</feature>
<name>A0A167FHM5_9ASCO</name>
<keyword evidence="3" id="KW-1185">Reference proteome</keyword>
<gene>
    <name evidence="2" type="ORF">AWJ20_2935</name>
</gene>
<accession>A0A167FHM5</accession>
<dbReference type="Proteomes" id="UP000189580">
    <property type="component" value="Chromosome b"/>
</dbReference>
<dbReference type="GeneID" id="30034901"/>
<feature type="region of interest" description="Disordered" evidence="1">
    <location>
        <begin position="270"/>
        <end position="311"/>
    </location>
</feature>
<sequence length="324" mass="36421">MVLHNSKWDKKATRKHQKKHNEGGKKQGIGARFGGETTGGHSSSAEVESGEPNSKQDKVTSHFPSLGEDVAADSKGGLSNNSYNSDSDSSEDSTTEENGKWKPRRSKLQSNVWRYQKKSPEDQLNELLAESAALAAAEGEDNSVAQSALKIKIEEIRNLQASQESNLDFFPSEEVDDEYDQEYHDLMREAALKANSKVSGDDNAWYKSHVQIHDDPEEFERLQNQIDHSKLINDIKKRFGSRKKNTTMTETKEDDIDSFLGEVDALQVNSDKSGDESYISDDIEYNLSDNDLGDENDENENDSGLRESNSLDKRKEEYLDFLLS</sequence>
<feature type="region of interest" description="Disordered" evidence="1">
    <location>
        <begin position="1"/>
        <end position="119"/>
    </location>
</feature>
<evidence type="ECO:0000313" key="3">
    <source>
        <dbReference type="Proteomes" id="UP000189580"/>
    </source>
</evidence>
<organism evidence="2 3">
    <name type="scientific">Sugiyamaella lignohabitans</name>
    <dbReference type="NCBI Taxonomy" id="796027"/>
    <lineage>
        <taxon>Eukaryota</taxon>
        <taxon>Fungi</taxon>
        <taxon>Dikarya</taxon>
        <taxon>Ascomycota</taxon>
        <taxon>Saccharomycotina</taxon>
        <taxon>Dipodascomycetes</taxon>
        <taxon>Dipodascales</taxon>
        <taxon>Trichomonascaceae</taxon>
        <taxon>Sugiyamaella</taxon>
    </lineage>
</organism>
<evidence type="ECO:0000256" key="1">
    <source>
        <dbReference type="SAM" id="MobiDB-lite"/>
    </source>
</evidence>
<evidence type="ECO:0000313" key="2">
    <source>
        <dbReference type="EMBL" id="ANB15308.1"/>
    </source>
</evidence>
<dbReference type="EMBL" id="CP014503">
    <property type="protein sequence ID" value="ANB15308.1"/>
    <property type="molecule type" value="Genomic_DNA"/>
</dbReference>
<feature type="compositionally biased region" description="Acidic residues" evidence="1">
    <location>
        <begin position="291"/>
        <end position="301"/>
    </location>
</feature>